<sequence>MDYRMPLYIQLQDSIIKKIDEKKYLPGEAIPSERKMAEAYGVNRMTVKRAISKLVEEGYLVCKPGSGTYVAQRDKKKIDLDNSNEAGNTGITATLRKGGMEVKNRLLGTGEITGSKYLGYKLGISDDEMIYGIYRVRSEGDIPFAVEYTYVPAKYFDDLDEFDFAKVSLYDYMEAKGHMPCHFGQKLVICEANERLAELLQVERGTAIYKINYQGADADYNIVEFTMSYLNPAYTKFRFDVEVS</sequence>
<feature type="domain" description="HTH gntR-type" evidence="4">
    <location>
        <begin position="5"/>
        <end position="73"/>
    </location>
</feature>
<dbReference type="InterPro" id="IPR036388">
    <property type="entry name" value="WH-like_DNA-bd_sf"/>
</dbReference>
<evidence type="ECO:0000313" key="6">
    <source>
        <dbReference type="Proteomes" id="UP000615234"/>
    </source>
</evidence>
<dbReference type="CDD" id="cd07377">
    <property type="entry name" value="WHTH_GntR"/>
    <property type="match status" value="1"/>
</dbReference>
<dbReference type="InterPro" id="IPR036390">
    <property type="entry name" value="WH_DNA-bd_sf"/>
</dbReference>
<comment type="caution">
    <text evidence="5">The sequence shown here is derived from an EMBL/GenBank/DDBJ whole genome shotgun (WGS) entry which is preliminary data.</text>
</comment>
<dbReference type="SUPFAM" id="SSF64288">
    <property type="entry name" value="Chorismate lyase-like"/>
    <property type="match status" value="1"/>
</dbReference>
<dbReference type="InterPro" id="IPR050679">
    <property type="entry name" value="Bact_HTH_transcr_reg"/>
</dbReference>
<dbReference type="Gene3D" id="3.40.1410.10">
    <property type="entry name" value="Chorismate lyase-like"/>
    <property type="match status" value="1"/>
</dbReference>
<dbReference type="PANTHER" id="PTHR44846:SF1">
    <property type="entry name" value="MANNOSYL-D-GLYCERATE TRANSPORT_METABOLISM SYSTEM REPRESSOR MNGR-RELATED"/>
    <property type="match status" value="1"/>
</dbReference>
<dbReference type="InterPro" id="IPR000524">
    <property type="entry name" value="Tscrpt_reg_HTH_GntR"/>
</dbReference>
<dbReference type="RefSeq" id="WP_117822923.1">
    <property type="nucleotide sequence ID" value="NZ_JACOOX010000005.1"/>
</dbReference>
<dbReference type="Pfam" id="PF00392">
    <property type="entry name" value="GntR"/>
    <property type="match status" value="1"/>
</dbReference>
<name>A0A8I0AMH8_9FIRM</name>
<dbReference type="EMBL" id="JACOOX010000005">
    <property type="protein sequence ID" value="MBC5663141.1"/>
    <property type="molecule type" value="Genomic_DNA"/>
</dbReference>
<dbReference type="SMART" id="SM00866">
    <property type="entry name" value="UTRA"/>
    <property type="match status" value="1"/>
</dbReference>
<dbReference type="GO" id="GO:0003700">
    <property type="term" value="F:DNA-binding transcription factor activity"/>
    <property type="evidence" value="ECO:0007669"/>
    <property type="project" value="InterPro"/>
</dbReference>
<dbReference type="Proteomes" id="UP000615234">
    <property type="component" value="Unassembled WGS sequence"/>
</dbReference>
<evidence type="ECO:0000259" key="4">
    <source>
        <dbReference type="PROSITE" id="PS50949"/>
    </source>
</evidence>
<proteinExistence type="predicted"/>
<dbReference type="PRINTS" id="PR00035">
    <property type="entry name" value="HTHGNTR"/>
</dbReference>
<dbReference type="GO" id="GO:0003677">
    <property type="term" value="F:DNA binding"/>
    <property type="evidence" value="ECO:0007669"/>
    <property type="project" value="UniProtKB-KW"/>
</dbReference>
<dbReference type="Gene3D" id="1.10.10.10">
    <property type="entry name" value="Winged helix-like DNA-binding domain superfamily/Winged helix DNA-binding domain"/>
    <property type="match status" value="1"/>
</dbReference>
<dbReference type="InterPro" id="IPR028978">
    <property type="entry name" value="Chorismate_lyase_/UTRA_dom_sf"/>
</dbReference>
<evidence type="ECO:0000256" key="2">
    <source>
        <dbReference type="ARBA" id="ARBA00023125"/>
    </source>
</evidence>
<evidence type="ECO:0000256" key="3">
    <source>
        <dbReference type="ARBA" id="ARBA00023163"/>
    </source>
</evidence>
<dbReference type="SUPFAM" id="SSF46785">
    <property type="entry name" value="Winged helix' DNA-binding domain"/>
    <property type="match status" value="1"/>
</dbReference>
<protein>
    <submittedName>
        <fullName evidence="5">GntR family transcriptional regulator</fullName>
    </submittedName>
</protein>
<evidence type="ECO:0000313" key="5">
    <source>
        <dbReference type="EMBL" id="MBC5663141.1"/>
    </source>
</evidence>
<organism evidence="5 6">
    <name type="scientific">Coprococcus hominis</name>
    <name type="common">ex Liu et al. 2022</name>
    <dbReference type="NCBI Taxonomy" id="2763039"/>
    <lineage>
        <taxon>Bacteria</taxon>
        <taxon>Bacillati</taxon>
        <taxon>Bacillota</taxon>
        <taxon>Clostridia</taxon>
        <taxon>Lachnospirales</taxon>
        <taxon>Lachnospiraceae</taxon>
        <taxon>Coprococcus</taxon>
    </lineage>
</organism>
<accession>A0A8I0AMH8</accession>
<dbReference type="Pfam" id="PF07702">
    <property type="entry name" value="UTRA"/>
    <property type="match status" value="1"/>
</dbReference>
<dbReference type="SMART" id="SM00345">
    <property type="entry name" value="HTH_GNTR"/>
    <property type="match status" value="1"/>
</dbReference>
<keyword evidence="1" id="KW-0805">Transcription regulation</keyword>
<dbReference type="PROSITE" id="PS50949">
    <property type="entry name" value="HTH_GNTR"/>
    <property type="match status" value="1"/>
</dbReference>
<dbReference type="FunFam" id="1.10.10.10:FF:000079">
    <property type="entry name" value="GntR family transcriptional regulator"/>
    <property type="match status" value="1"/>
</dbReference>
<dbReference type="PANTHER" id="PTHR44846">
    <property type="entry name" value="MANNOSYL-D-GLYCERATE TRANSPORT/METABOLISM SYSTEM REPRESSOR MNGR-RELATED"/>
    <property type="match status" value="1"/>
</dbReference>
<dbReference type="AlphaFoldDB" id="A0A8I0AMH8"/>
<dbReference type="GO" id="GO:0045892">
    <property type="term" value="P:negative regulation of DNA-templated transcription"/>
    <property type="evidence" value="ECO:0007669"/>
    <property type="project" value="TreeGrafter"/>
</dbReference>
<gene>
    <name evidence="5" type="ORF">H8S09_09595</name>
</gene>
<keyword evidence="6" id="KW-1185">Reference proteome</keyword>
<dbReference type="InterPro" id="IPR011663">
    <property type="entry name" value="UTRA"/>
</dbReference>
<keyword evidence="3" id="KW-0804">Transcription</keyword>
<keyword evidence="2" id="KW-0238">DNA-binding</keyword>
<evidence type="ECO:0000256" key="1">
    <source>
        <dbReference type="ARBA" id="ARBA00023015"/>
    </source>
</evidence>
<reference evidence="5 6" key="1">
    <citation type="submission" date="2020-08" db="EMBL/GenBank/DDBJ databases">
        <title>Genome public.</title>
        <authorList>
            <person name="Liu C."/>
            <person name="Sun Q."/>
        </authorList>
    </citation>
    <scope>NUCLEOTIDE SEQUENCE [LARGE SCALE GENOMIC DNA]</scope>
    <source>
        <strain evidence="5 6">NSJ-10</strain>
    </source>
</reference>